<keyword evidence="5" id="KW-0963">Cytoplasm</keyword>
<feature type="domain" description="PI31 proteasome regulator N-terminal" evidence="13">
    <location>
        <begin position="23"/>
        <end position="173"/>
    </location>
</feature>
<evidence type="ECO:0000313" key="15">
    <source>
        <dbReference type="Proteomes" id="UP001497453"/>
    </source>
</evidence>
<evidence type="ECO:0008006" key="16">
    <source>
        <dbReference type="Google" id="ProtNLM"/>
    </source>
</evidence>
<dbReference type="InterPro" id="IPR045128">
    <property type="entry name" value="PI31-like"/>
</dbReference>
<evidence type="ECO:0000256" key="5">
    <source>
        <dbReference type="ARBA" id="ARBA00022490"/>
    </source>
</evidence>
<dbReference type="EMBL" id="OZ037945">
    <property type="protein sequence ID" value="CAL1701439.1"/>
    <property type="molecule type" value="Genomic_DNA"/>
</dbReference>
<evidence type="ECO:0000256" key="9">
    <source>
        <dbReference type="ARBA" id="ARBA00022990"/>
    </source>
</evidence>
<comment type="similarity">
    <text evidence="3">Belongs to the proteasome inhibitor PI31 family.</text>
</comment>
<evidence type="ECO:0000256" key="11">
    <source>
        <dbReference type="SAM" id="MobiDB-lite"/>
    </source>
</evidence>
<proteinExistence type="inferred from homology"/>
<dbReference type="PANTHER" id="PTHR13266:SF1">
    <property type="entry name" value="PROTEASOME INHIBITOR PI31 SUBUNIT"/>
    <property type="match status" value="1"/>
</dbReference>
<keyword evidence="15" id="KW-1185">Reference proteome</keyword>
<dbReference type="PANTHER" id="PTHR13266">
    <property type="entry name" value="PROTEASOME INHIBITOR"/>
    <property type="match status" value="1"/>
</dbReference>
<dbReference type="Gene3D" id="3.40.1000.30">
    <property type="match status" value="1"/>
</dbReference>
<sequence length="374" mass="39690">MSRNILDPSSLLSTLPSLLPPSKKKLETPHDALAALFHTILFVLGFRLIGVDENSPAREISDGVLPDEWALHAPGTYTFRYRHDQSSLEFIIKVCKLGSRTLVHAIAVESDRIASLDIATNDFVSPSFFPHDLSAPDAAPLVHGFISSNRVADLVSEFKLAIIQKLVPGLRKEGYTESITDISSASGSRPAPAPGPEPEPSRPEPVPPPFAPPQTGPWAEQPRNPLEIGRSDLEPPFPRNPFAPPSLFREDEGNGMYVGPEHPIFGPGMRGRGPTGQGPWGGDGYLPPMGAPPGARFDPVGPGLGPHPGGPLPGRRGPGGVPRGGVGRGGIGRGLPGGGNMNEPDNDEFMPPGGVSANCFSFSDLLLMKCEFTE</sequence>
<evidence type="ECO:0000256" key="3">
    <source>
        <dbReference type="ARBA" id="ARBA00006405"/>
    </source>
</evidence>
<evidence type="ECO:0000256" key="2">
    <source>
        <dbReference type="ARBA" id="ARBA00004496"/>
    </source>
</evidence>
<keyword evidence="4" id="KW-0488">Methylation</keyword>
<gene>
    <name evidence="14" type="ORF">GFSPODELE1_LOCUS3589</name>
</gene>
<dbReference type="InterPro" id="IPR021625">
    <property type="entry name" value="PI31_Prot_N"/>
</dbReference>
<evidence type="ECO:0000259" key="12">
    <source>
        <dbReference type="Pfam" id="PF08577"/>
    </source>
</evidence>
<dbReference type="Proteomes" id="UP001497453">
    <property type="component" value="Chromosome 2"/>
</dbReference>
<evidence type="ECO:0000256" key="7">
    <source>
        <dbReference type="ARBA" id="ARBA00022824"/>
    </source>
</evidence>
<feature type="compositionally biased region" description="Pro residues" evidence="11">
    <location>
        <begin position="235"/>
        <end position="244"/>
    </location>
</feature>
<feature type="domain" description="PI31 proteasome regulator C-terminal" evidence="12">
    <location>
        <begin position="228"/>
        <end position="302"/>
    </location>
</feature>
<organism evidence="14 15">
    <name type="scientific">Somion occarium</name>
    <dbReference type="NCBI Taxonomy" id="3059160"/>
    <lineage>
        <taxon>Eukaryota</taxon>
        <taxon>Fungi</taxon>
        <taxon>Dikarya</taxon>
        <taxon>Basidiomycota</taxon>
        <taxon>Agaricomycotina</taxon>
        <taxon>Agaricomycetes</taxon>
        <taxon>Polyporales</taxon>
        <taxon>Cerrenaceae</taxon>
        <taxon>Somion</taxon>
    </lineage>
</organism>
<protein>
    <recommendedName>
        <fullName evidence="16">Proteasome inhibitor PI31 subunit</fullName>
    </recommendedName>
</protein>
<feature type="compositionally biased region" description="Gly residues" evidence="11">
    <location>
        <begin position="316"/>
        <end position="340"/>
    </location>
</feature>
<dbReference type="Pfam" id="PF11566">
    <property type="entry name" value="PI31_Prot_N"/>
    <property type="match status" value="1"/>
</dbReference>
<name>A0ABP1D3Z1_9APHY</name>
<evidence type="ECO:0000259" key="13">
    <source>
        <dbReference type="Pfam" id="PF11566"/>
    </source>
</evidence>
<feature type="compositionally biased region" description="Pro residues" evidence="11">
    <location>
        <begin position="191"/>
        <end position="215"/>
    </location>
</feature>
<evidence type="ECO:0000256" key="10">
    <source>
        <dbReference type="ARBA" id="ARBA00024805"/>
    </source>
</evidence>
<accession>A0ABP1D3Z1</accession>
<feature type="region of interest" description="Disordered" evidence="11">
    <location>
        <begin position="180"/>
        <end position="350"/>
    </location>
</feature>
<evidence type="ECO:0000256" key="8">
    <source>
        <dbReference type="ARBA" id="ARBA00022942"/>
    </source>
</evidence>
<evidence type="ECO:0000256" key="4">
    <source>
        <dbReference type="ARBA" id="ARBA00022481"/>
    </source>
</evidence>
<reference evidence="15" key="1">
    <citation type="submission" date="2024-04" db="EMBL/GenBank/DDBJ databases">
        <authorList>
            <person name="Shaw F."/>
            <person name="Minotto A."/>
        </authorList>
    </citation>
    <scope>NUCLEOTIDE SEQUENCE [LARGE SCALE GENOMIC DNA]</scope>
</reference>
<dbReference type="Pfam" id="PF08577">
    <property type="entry name" value="PI31_Prot_C"/>
    <property type="match status" value="1"/>
</dbReference>
<keyword evidence="9" id="KW-0007">Acetylation</keyword>
<keyword evidence="8" id="KW-0647">Proteasome</keyword>
<feature type="compositionally biased region" description="Gly residues" evidence="11">
    <location>
        <begin position="268"/>
        <end position="284"/>
    </location>
</feature>
<evidence type="ECO:0000256" key="6">
    <source>
        <dbReference type="ARBA" id="ARBA00022553"/>
    </source>
</evidence>
<comment type="function">
    <text evidence="10">Plays an important role in control of proteasome function. Inhibits the hydrolysis of protein and peptide substrates by the 20S proteasome. Also inhibits the activation of the proteasome by the proteasome regulatory proteins PA700 and PA28.</text>
</comment>
<comment type="subcellular location">
    <subcellularLocation>
        <location evidence="2">Cytoplasm</location>
    </subcellularLocation>
    <subcellularLocation>
        <location evidence="1">Endoplasmic reticulum</location>
    </subcellularLocation>
</comment>
<keyword evidence="6" id="KW-0597">Phosphoprotein</keyword>
<keyword evidence="7" id="KW-0256">Endoplasmic reticulum</keyword>
<evidence type="ECO:0000256" key="1">
    <source>
        <dbReference type="ARBA" id="ARBA00004240"/>
    </source>
</evidence>
<dbReference type="InterPro" id="IPR013886">
    <property type="entry name" value="PI31_Prot_C"/>
</dbReference>
<evidence type="ECO:0000313" key="14">
    <source>
        <dbReference type="EMBL" id="CAL1701439.1"/>
    </source>
</evidence>